<dbReference type="InterPro" id="IPR018490">
    <property type="entry name" value="cNMP-bd_dom_sf"/>
</dbReference>
<dbReference type="PROSITE" id="PS50042">
    <property type="entry name" value="CNMP_BINDING_3"/>
    <property type="match status" value="1"/>
</dbReference>
<dbReference type="CDD" id="cd00038">
    <property type="entry name" value="CAP_ED"/>
    <property type="match status" value="1"/>
</dbReference>
<dbReference type="PANTHER" id="PTHR24567">
    <property type="entry name" value="CRP FAMILY TRANSCRIPTIONAL REGULATORY PROTEIN"/>
    <property type="match status" value="1"/>
</dbReference>
<dbReference type="GO" id="GO:0005829">
    <property type="term" value="C:cytosol"/>
    <property type="evidence" value="ECO:0007669"/>
    <property type="project" value="TreeGrafter"/>
</dbReference>
<accession>A0A6I4U5T0</accession>
<dbReference type="GO" id="GO:0003677">
    <property type="term" value="F:DNA binding"/>
    <property type="evidence" value="ECO:0007669"/>
    <property type="project" value="UniProtKB-KW"/>
</dbReference>
<dbReference type="Pfam" id="PF13545">
    <property type="entry name" value="HTH_Crp_2"/>
    <property type="match status" value="1"/>
</dbReference>
<evidence type="ECO:0000313" key="6">
    <source>
        <dbReference type="EMBL" id="MDQ0565932.1"/>
    </source>
</evidence>
<dbReference type="InterPro" id="IPR050397">
    <property type="entry name" value="Env_Response_Regulators"/>
</dbReference>
<dbReference type="RefSeq" id="WP_160765876.1">
    <property type="nucleotide sequence ID" value="NZ_JAUSWK010000002.1"/>
</dbReference>
<gene>
    <name evidence="7" type="ORF">GRI55_00775</name>
    <name evidence="6" type="ORF">QOZ97_001465</name>
</gene>
<dbReference type="EMBL" id="JAUSWK010000002">
    <property type="protein sequence ID" value="MDQ0565932.1"/>
    <property type="molecule type" value="Genomic_DNA"/>
</dbReference>
<dbReference type="InterPro" id="IPR036390">
    <property type="entry name" value="WH_DNA-bd_sf"/>
</dbReference>
<evidence type="ECO:0000313" key="9">
    <source>
        <dbReference type="Proteomes" id="UP001238601"/>
    </source>
</evidence>
<comment type="caution">
    <text evidence="7">The sequence shown here is derived from an EMBL/GenBank/DDBJ whole genome shotgun (WGS) entry which is preliminary data.</text>
</comment>
<dbReference type="InterPro" id="IPR014710">
    <property type="entry name" value="RmlC-like_jellyroll"/>
</dbReference>
<dbReference type="GeneID" id="93686293"/>
<dbReference type="InterPro" id="IPR012318">
    <property type="entry name" value="HTH_CRP"/>
</dbReference>
<evidence type="ECO:0000313" key="8">
    <source>
        <dbReference type="Proteomes" id="UP000439914"/>
    </source>
</evidence>
<evidence type="ECO:0000313" key="7">
    <source>
        <dbReference type="EMBL" id="MXP34300.1"/>
    </source>
</evidence>
<dbReference type="Pfam" id="PF00027">
    <property type="entry name" value="cNMP_binding"/>
    <property type="match status" value="1"/>
</dbReference>
<organism evidence="7 8">
    <name type="scientific">Qipengyuania citrea</name>
    <dbReference type="NCBI Taxonomy" id="225971"/>
    <lineage>
        <taxon>Bacteria</taxon>
        <taxon>Pseudomonadati</taxon>
        <taxon>Pseudomonadota</taxon>
        <taxon>Alphaproteobacteria</taxon>
        <taxon>Sphingomonadales</taxon>
        <taxon>Erythrobacteraceae</taxon>
        <taxon>Qipengyuania</taxon>
    </lineage>
</organism>
<dbReference type="Proteomes" id="UP000439914">
    <property type="component" value="Unassembled WGS sequence"/>
</dbReference>
<keyword evidence="3" id="KW-0804">Transcription</keyword>
<keyword evidence="1" id="KW-0805">Transcription regulation</keyword>
<reference evidence="6 9" key="2">
    <citation type="submission" date="2023-07" db="EMBL/GenBank/DDBJ databases">
        <title>Genomic Encyclopedia of Type Strains, Phase IV (KMG-IV): sequencing the most valuable type-strain genomes for metagenomic binning, comparative biology and taxonomic classification.</title>
        <authorList>
            <person name="Goeker M."/>
        </authorList>
    </citation>
    <scope>NUCLEOTIDE SEQUENCE [LARGE SCALE GENOMIC DNA]</scope>
    <source>
        <strain evidence="6 9">DSM 14432</strain>
    </source>
</reference>
<dbReference type="SUPFAM" id="SSF51206">
    <property type="entry name" value="cAMP-binding domain-like"/>
    <property type="match status" value="1"/>
</dbReference>
<feature type="domain" description="Cyclic nucleotide-binding" evidence="4">
    <location>
        <begin position="1"/>
        <end position="100"/>
    </location>
</feature>
<evidence type="ECO:0000256" key="1">
    <source>
        <dbReference type="ARBA" id="ARBA00023015"/>
    </source>
</evidence>
<evidence type="ECO:0000259" key="5">
    <source>
        <dbReference type="PROSITE" id="PS51063"/>
    </source>
</evidence>
<dbReference type="Proteomes" id="UP001238601">
    <property type="component" value="Unassembled WGS sequence"/>
</dbReference>
<sequence>MSEELTSGLLTHARRREFKKGDRLYSRASGPDALFWLESGLVRLSVTSESGREAVLGLVTPGQWFGEASLFAGEPRGNDADAVLESTIAIVPAAAVHRIVDQRPDYLLQFLAMIGQRYRDALDRIDDTVLRPLPARLARVVLQSCERVLATLSPSNPVALQFSQEQAAAMVGASRQSINRVLKQWERQGVVQVGYRSLTVLDPGILRALQHQ</sequence>
<proteinExistence type="predicted"/>
<keyword evidence="2" id="KW-0238">DNA-binding</keyword>
<dbReference type="SUPFAM" id="SSF46785">
    <property type="entry name" value="Winged helix' DNA-binding domain"/>
    <property type="match status" value="1"/>
</dbReference>
<dbReference type="Gene3D" id="2.60.120.10">
    <property type="entry name" value="Jelly Rolls"/>
    <property type="match status" value="1"/>
</dbReference>
<name>A0A6I4U5T0_9SPHN</name>
<dbReference type="SMART" id="SM00419">
    <property type="entry name" value="HTH_CRP"/>
    <property type="match status" value="1"/>
</dbReference>
<dbReference type="GO" id="GO:0003700">
    <property type="term" value="F:DNA-binding transcription factor activity"/>
    <property type="evidence" value="ECO:0007669"/>
    <property type="project" value="TreeGrafter"/>
</dbReference>
<evidence type="ECO:0000256" key="3">
    <source>
        <dbReference type="ARBA" id="ARBA00023163"/>
    </source>
</evidence>
<evidence type="ECO:0000259" key="4">
    <source>
        <dbReference type="PROSITE" id="PS50042"/>
    </source>
</evidence>
<dbReference type="EMBL" id="WTYG01000001">
    <property type="protein sequence ID" value="MXP34300.1"/>
    <property type="molecule type" value="Genomic_DNA"/>
</dbReference>
<dbReference type="AlphaFoldDB" id="A0A6I4U5T0"/>
<evidence type="ECO:0000256" key="2">
    <source>
        <dbReference type="ARBA" id="ARBA00023125"/>
    </source>
</evidence>
<dbReference type="SMART" id="SM00100">
    <property type="entry name" value="cNMP"/>
    <property type="match status" value="1"/>
</dbReference>
<dbReference type="PROSITE" id="PS51063">
    <property type="entry name" value="HTH_CRP_2"/>
    <property type="match status" value="1"/>
</dbReference>
<reference evidence="7 8" key="1">
    <citation type="submission" date="2019-12" db="EMBL/GenBank/DDBJ databases">
        <title>Genomic-based taxomic classification of the family Erythrobacteraceae.</title>
        <authorList>
            <person name="Xu L."/>
        </authorList>
    </citation>
    <scope>NUCLEOTIDE SEQUENCE [LARGE SCALE GENOMIC DNA]</scope>
    <source>
        <strain evidence="7 8">CGMCC 1.8703</strain>
    </source>
</reference>
<feature type="domain" description="HTH crp-type" evidence="5">
    <location>
        <begin position="131"/>
        <end position="204"/>
    </location>
</feature>
<protein>
    <submittedName>
        <fullName evidence="6">CRP-like cAMP-binding protein</fullName>
    </submittedName>
    <submittedName>
        <fullName evidence="7">Cyclic nucleotide-binding domain-containing protein</fullName>
    </submittedName>
</protein>
<dbReference type="InterPro" id="IPR000595">
    <property type="entry name" value="cNMP-bd_dom"/>
</dbReference>
<dbReference type="PANTHER" id="PTHR24567:SF68">
    <property type="entry name" value="DNA-BINDING TRANSCRIPTIONAL DUAL REGULATOR CRP"/>
    <property type="match status" value="1"/>
</dbReference>
<keyword evidence="9" id="KW-1185">Reference proteome</keyword>